<organism evidence="3 4">
    <name type="scientific">Elysia crispata</name>
    <name type="common">lettuce slug</name>
    <dbReference type="NCBI Taxonomy" id="231223"/>
    <lineage>
        <taxon>Eukaryota</taxon>
        <taxon>Metazoa</taxon>
        <taxon>Spiralia</taxon>
        <taxon>Lophotrochozoa</taxon>
        <taxon>Mollusca</taxon>
        <taxon>Gastropoda</taxon>
        <taxon>Heterobranchia</taxon>
        <taxon>Euthyneura</taxon>
        <taxon>Panpulmonata</taxon>
        <taxon>Sacoglossa</taxon>
        <taxon>Placobranchoidea</taxon>
        <taxon>Plakobranchidae</taxon>
        <taxon>Elysia</taxon>
    </lineage>
</organism>
<dbReference type="Pfam" id="PF20499">
    <property type="entry name" value="DUF6729"/>
    <property type="match status" value="1"/>
</dbReference>
<reference evidence="3" key="1">
    <citation type="journal article" date="2023" name="G3 (Bethesda)">
        <title>A reference genome for the long-term kleptoplast-retaining sea slug Elysia crispata morphotype clarki.</title>
        <authorList>
            <person name="Eastman K.E."/>
            <person name="Pendleton A.L."/>
            <person name="Shaikh M.A."/>
            <person name="Suttiyut T."/>
            <person name="Ogas R."/>
            <person name="Tomko P."/>
            <person name="Gavelis G."/>
            <person name="Widhalm J.R."/>
            <person name="Wisecaver J.H."/>
        </authorList>
    </citation>
    <scope>NUCLEOTIDE SEQUENCE</scope>
    <source>
        <strain evidence="3">ECLA1</strain>
    </source>
</reference>
<dbReference type="InterPro" id="IPR046616">
    <property type="entry name" value="DUF6729"/>
</dbReference>
<gene>
    <name evidence="3" type="ORF">RRG08_061295</name>
</gene>
<feature type="region of interest" description="Disordered" evidence="1">
    <location>
        <begin position="37"/>
        <end position="63"/>
    </location>
</feature>
<feature type="domain" description="DUF6729" evidence="2">
    <location>
        <begin position="706"/>
        <end position="892"/>
    </location>
</feature>
<dbReference type="PANTHER" id="PTHR24401">
    <property type="entry name" value="SI:CH211-243P7.3-RELATED"/>
    <property type="match status" value="1"/>
</dbReference>
<evidence type="ECO:0000313" key="3">
    <source>
        <dbReference type="EMBL" id="KAK3743359.1"/>
    </source>
</evidence>
<dbReference type="AlphaFoldDB" id="A0AAE1CYA0"/>
<name>A0AAE1CYA0_9GAST</name>
<evidence type="ECO:0000313" key="4">
    <source>
        <dbReference type="Proteomes" id="UP001283361"/>
    </source>
</evidence>
<protein>
    <recommendedName>
        <fullName evidence="2">DUF6729 domain-containing protein</fullName>
    </recommendedName>
</protein>
<evidence type="ECO:0000256" key="1">
    <source>
        <dbReference type="SAM" id="MobiDB-lite"/>
    </source>
</evidence>
<dbReference type="GO" id="GO:0003676">
    <property type="term" value="F:nucleic acid binding"/>
    <property type="evidence" value="ECO:0007669"/>
    <property type="project" value="InterPro"/>
</dbReference>
<comment type="caution">
    <text evidence="3">The sequence shown here is derived from an EMBL/GenBank/DDBJ whole genome shotgun (WGS) entry which is preliminary data.</text>
</comment>
<dbReference type="EMBL" id="JAWDGP010006314">
    <property type="protein sequence ID" value="KAK3743359.1"/>
    <property type="molecule type" value="Genomic_DNA"/>
</dbReference>
<dbReference type="PANTHER" id="PTHR24401:SF29">
    <property type="entry name" value="SI:CH211-243P7.3-RELATED"/>
    <property type="match status" value="1"/>
</dbReference>
<proteinExistence type="predicted"/>
<dbReference type="Proteomes" id="UP001283361">
    <property type="component" value="Unassembled WGS sequence"/>
</dbReference>
<accession>A0AAE1CYA0</accession>
<evidence type="ECO:0000259" key="2">
    <source>
        <dbReference type="Pfam" id="PF20499"/>
    </source>
</evidence>
<keyword evidence="4" id="KW-1185">Reference proteome</keyword>
<sequence>MSAATDLDLGEGHWCPLCEMGCHELCEPQLTHTTQEKTANIRPATGLNDGTGRIPSDPALDKDSALENESYHDQIQVPNVDLGLEPDEKKQPKSVAGVEKLDTWLFIESTKPSQKKIAQDNIVLPLKKGAAKAAKRILEKPLIELYADYQQTNRPKISFSFFCRRRPASIKTHLSMQLNQALCEAKWQYDQYLEKKRSLNQDELMTTLDFAENFRCQSQDEAQKRHFFGNRHGKNPSDGEAAVVKSAAMRAIKCRRSVIQDASDFYNFGAKTLSKQGSCANNHYLRQFVFVSTETVKAERAKSTFQPKPISERFKRFRAGTKASLKHTTPSCFCAGCEDGGNCQNADYVDDWEYFKENEVEACEEASLNLSMSTSAVEFLQQHALSLDETISEQEFMKSPMSPTAQTSTPVKGVAYSYFGFIDGTTPRSSDTGREWTSLGVTTISKRFLHLWRPGIPIKVPAHLTLTPEQDAFYAAKSRLRNCVEWSFGKILQYFPFLDLKKKQQKLLLQPVAKLNIVGCLRTNCQTSADKIDQDPQDPYNADTEVEFEDDQAGSDMDFDVDENGEPQWRIGGSGREQITVNCAGSANGKSLPPYVVYKGKNLYESWTTDGPQDASYTTSEKGWKEGPQFLDWFTMVFLVHTDDVSKKIRILIFDGHASHLSIALIEKAKERNVVLLRLPAHLTHLLQPYDRAVFRPVKVPLRKEWLKTLPAEDRVCVANVLFKRSGRLKSQLQVYPPKPALVYSQPLATSNVFFHHRFFLWMSYRMLAFPFMCSQPGCERRQLSSCGLYKTVRHFIDQVDYYYHGDRKCHMKVAAWSREILDQLGPCNRRQFPAVLSYHLALDRRVVAELRHRSLGNSSTRVYRKLKELHSKAQTTWRECCSGYTSSCNISAAKTLSFC</sequence>